<reference evidence="1 2" key="2">
    <citation type="submission" date="2018-11" db="EMBL/GenBank/DDBJ databases">
        <authorList>
            <consortium name="Pathogen Informatics"/>
        </authorList>
    </citation>
    <scope>NUCLEOTIDE SEQUENCE [LARGE SCALE GENOMIC DNA]</scope>
</reference>
<dbReference type="Proteomes" id="UP000271098">
    <property type="component" value="Unassembled WGS sequence"/>
</dbReference>
<evidence type="ECO:0000313" key="3">
    <source>
        <dbReference type="WBParaSite" id="GPUH_0002331201-mRNA-1"/>
    </source>
</evidence>
<dbReference type="EMBL" id="UYRT01097364">
    <property type="protein sequence ID" value="VDN41245.1"/>
    <property type="molecule type" value="Genomic_DNA"/>
</dbReference>
<accession>A0A183EQP1</accession>
<keyword evidence="2" id="KW-1185">Reference proteome</keyword>
<name>A0A183EQP1_9BILA</name>
<dbReference type="OrthoDB" id="5325112at2759"/>
<protein>
    <submittedName>
        <fullName evidence="3">MitMem_reg domain-containing protein</fullName>
    </submittedName>
</protein>
<reference evidence="3" key="1">
    <citation type="submission" date="2016-06" db="UniProtKB">
        <authorList>
            <consortium name="WormBaseParasite"/>
        </authorList>
    </citation>
    <scope>IDENTIFICATION</scope>
</reference>
<evidence type="ECO:0000313" key="1">
    <source>
        <dbReference type="EMBL" id="VDN41245.1"/>
    </source>
</evidence>
<dbReference type="WBParaSite" id="GPUH_0002331201-mRNA-1">
    <property type="protein sequence ID" value="GPUH_0002331201-mRNA-1"/>
    <property type="gene ID" value="GPUH_0002331201"/>
</dbReference>
<dbReference type="AlphaFoldDB" id="A0A183EQP1"/>
<gene>
    <name evidence="1" type="ORF">GPUH_LOCUS23282</name>
</gene>
<proteinExistence type="predicted"/>
<organism evidence="3">
    <name type="scientific">Gongylonema pulchrum</name>
    <dbReference type="NCBI Taxonomy" id="637853"/>
    <lineage>
        <taxon>Eukaryota</taxon>
        <taxon>Metazoa</taxon>
        <taxon>Ecdysozoa</taxon>
        <taxon>Nematoda</taxon>
        <taxon>Chromadorea</taxon>
        <taxon>Rhabditida</taxon>
        <taxon>Spirurina</taxon>
        <taxon>Spiruromorpha</taxon>
        <taxon>Spiruroidea</taxon>
        <taxon>Gongylonematidae</taxon>
        <taxon>Gongylonema</taxon>
    </lineage>
</organism>
<sequence>MEHAKAVTELKKRYKRNLHDADATERLKNHENVLQVVDTTLLKCYLQVLLFCLNSAAEVGDYKGPRF</sequence>
<evidence type="ECO:0000313" key="2">
    <source>
        <dbReference type="Proteomes" id="UP000271098"/>
    </source>
</evidence>